<dbReference type="PANTHER" id="PTHR43861:SF6">
    <property type="entry name" value="METHYLTRANSFERASE TYPE 11"/>
    <property type="match status" value="1"/>
</dbReference>
<proteinExistence type="predicted"/>
<comment type="caution">
    <text evidence="2">The sequence shown here is derived from an EMBL/GenBank/DDBJ whole genome shotgun (WGS) entry which is preliminary data.</text>
</comment>
<dbReference type="InterPro" id="IPR013217">
    <property type="entry name" value="Methyltransf_12"/>
</dbReference>
<dbReference type="RefSeq" id="WP_324689477.1">
    <property type="nucleotide sequence ID" value="NZ_BAABCR010000015.1"/>
</dbReference>
<name>A0ABP7U0K3_9FLAO</name>
<dbReference type="SUPFAM" id="SSF53335">
    <property type="entry name" value="S-adenosyl-L-methionine-dependent methyltransferases"/>
    <property type="match status" value="1"/>
</dbReference>
<reference evidence="3" key="1">
    <citation type="journal article" date="2019" name="Int. J. Syst. Evol. Microbiol.">
        <title>The Global Catalogue of Microorganisms (GCM) 10K type strain sequencing project: providing services to taxonomists for standard genome sequencing and annotation.</title>
        <authorList>
            <consortium name="The Broad Institute Genomics Platform"/>
            <consortium name="The Broad Institute Genome Sequencing Center for Infectious Disease"/>
            <person name="Wu L."/>
            <person name="Ma J."/>
        </authorList>
    </citation>
    <scope>NUCLEOTIDE SEQUENCE [LARGE SCALE GENOMIC DNA]</scope>
    <source>
        <strain evidence="3">JCM 17064</strain>
    </source>
</reference>
<sequence length="239" mass="27223">MEIKEIDVEGLTTLSVIEKADKFNGWMYHTIAPFCKGRILEIGSGIGNISQFFLANNQEIVLSDLRDNYIDILGKKFPTSEAIKIDLVHPEFDLVYKDYLGAFDTVFALNVVEHIKDDVQAIANCKKLLTNNGNLIILVPAFQALYNNFDVELEHFRRYTAKTLKPLFVKNDLKILKTFSFNFIGIFGWYFSGNILKKKTIPEGQMGLFNRLVPLFKLADVLTFKKIGLSVICIATREK</sequence>
<evidence type="ECO:0000313" key="3">
    <source>
        <dbReference type="Proteomes" id="UP001500968"/>
    </source>
</evidence>
<evidence type="ECO:0000259" key="1">
    <source>
        <dbReference type="Pfam" id="PF08242"/>
    </source>
</evidence>
<dbReference type="Proteomes" id="UP001500968">
    <property type="component" value="Unassembled WGS sequence"/>
</dbReference>
<evidence type="ECO:0000313" key="2">
    <source>
        <dbReference type="EMBL" id="GAA4034000.1"/>
    </source>
</evidence>
<dbReference type="Gene3D" id="3.40.50.150">
    <property type="entry name" value="Vaccinia Virus protein VP39"/>
    <property type="match status" value="1"/>
</dbReference>
<accession>A0ABP7U0K3</accession>
<dbReference type="PANTHER" id="PTHR43861">
    <property type="entry name" value="TRANS-ACONITATE 2-METHYLTRANSFERASE-RELATED"/>
    <property type="match status" value="1"/>
</dbReference>
<protein>
    <recommendedName>
        <fullName evidence="1">Methyltransferase type 12 domain-containing protein</fullName>
    </recommendedName>
</protein>
<dbReference type="InterPro" id="IPR029063">
    <property type="entry name" value="SAM-dependent_MTases_sf"/>
</dbReference>
<feature type="domain" description="Methyltransferase type 12" evidence="1">
    <location>
        <begin position="40"/>
        <end position="135"/>
    </location>
</feature>
<organism evidence="2 3">
    <name type="scientific">Flavobacterium cheonhonense</name>
    <dbReference type="NCBI Taxonomy" id="706185"/>
    <lineage>
        <taxon>Bacteria</taxon>
        <taxon>Pseudomonadati</taxon>
        <taxon>Bacteroidota</taxon>
        <taxon>Flavobacteriia</taxon>
        <taxon>Flavobacteriales</taxon>
        <taxon>Flavobacteriaceae</taxon>
        <taxon>Flavobacterium</taxon>
    </lineage>
</organism>
<gene>
    <name evidence="2" type="ORF">GCM10022386_18330</name>
</gene>
<dbReference type="CDD" id="cd02440">
    <property type="entry name" value="AdoMet_MTases"/>
    <property type="match status" value="1"/>
</dbReference>
<dbReference type="Pfam" id="PF08242">
    <property type="entry name" value="Methyltransf_12"/>
    <property type="match status" value="1"/>
</dbReference>
<dbReference type="EMBL" id="BAABCR010000015">
    <property type="protein sequence ID" value="GAA4034000.1"/>
    <property type="molecule type" value="Genomic_DNA"/>
</dbReference>
<keyword evidence="3" id="KW-1185">Reference proteome</keyword>